<reference evidence="1" key="2">
    <citation type="journal article" date="2022" name="New Phytol.">
        <title>Evolutionary transition to the ectomycorrhizal habit in the genomes of a hyperdiverse lineage of mushroom-forming fungi.</title>
        <authorList>
            <person name="Looney B."/>
            <person name="Miyauchi S."/>
            <person name="Morin E."/>
            <person name="Drula E."/>
            <person name="Courty P.E."/>
            <person name="Kohler A."/>
            <person name="Kuo A."/>
            <person name="LaButti K."/>
            <person name="Pangilinan J."/>
            <person name="Lipzen A."/>
            <person name="Riley R."/>
            <person name="Andreopoulos W."/>
            <person name="He G."/>
            <person name="Johnson J."/>
            <person name="Nolan M."/>
            <person name="Tritt A."/>
            <person name="Barry K.W."/>
            <person name="Grigoriev I.V."/>
            <person name="Nagy L.G."/>
            <person name="Hibbett D."/>
            <person name="Henrissat B."/>
            <person name="Matheny P.B."/>
            <person name="Labbe J."/>
            <person name="Martin F.M."/>
        </authorList>
    </citation>
    <scope>NUCLEOTIDE SEQUENCE</scope>
    <source>
        <strain evidence="1">FP105234-sp</strain>
    </source>
</reference>
<reference evidence="1" key="1">
    <citation type="submission" date="2021-02" db="EMBL/GenBank/DDBJ databases">
        <authorList>
            <consortium name="DOE Joint Genome Institute"/>
            <person name="Ahrendt S."/>
            <person name="Looney B.P."/>
            <person name="Miyauchi S."/>
            <person name="Morin E."/>
            <person name="Drula E."/>
            <person name="Courty P.E."/>
            <person name="Chicoki N."/>
            <person name="Fauchery L."/>
            <person name="Kohler A."/>
            <person name="Kuo A."/>
            <person name="Labutti K."/>
            <person name="Pangilinan J."/>
            <person name="Lipzen A."/>
            <person name="Riley R."/>
            <person name="Andreopoulos W."/>
            <person name="He G."/>
            <person name="Johnson J."/>
            <person name="Barry K.W."/>
            <person name="Grigoriev I.V."/>
            <person name="Nagy L."/>
            <person name="Hibbett D."/>
            <person name="Henrissat B."/>
            <person name="Matheny P.B."/>
            <person name="Labbe J."/>
            <person name="Martin F."/>
        </authorList>
    </citation>
    <scope>NUCLEOTIDE SEQUENCE</scope>
    <source>
        <strain evidence="1">FP105234-sp</strain>
    </source>
</reference>
<protein>
    <submittedName>
        <fullName evidence="1">Uncharacterized protein</fullName>
    </submittedName>
</protein>
<sequence length="219" mass="24253">MRKTSYAATFVLVVATLFLDIYATTRNDWLVDNGTEFLRTKTAVKYGLMERCERQTVRMPGPTEGSEIVYRSDWTCRTFPATVTDGCEKGHRYFCAAWTSAGYAAELGIGFGALALLALLIGVSTHSRRRRIWRAVAGIVALQAIFPMITFAIVTDLYRTSRFPGFDHAHPGVAFYVIAAGWITSFAVMAGVIYTGIAADHGHRWAAGNRAYTRITDHP</sequence>
<keyword evidence="2" id="KW-1185">Reference proteome</keyword>
<accession>A0ACB8S7P8</accession>
<evidence type="ECO:0000313" key="1">
    <source>
        <dbReference type="EMBL" id="KAI0051818.1"/>
    </source>
</evidence>
<dbReference type="Proteomes" id="UP000814033">
    <property type="component" value="Unassembled WGS sequence"/>
</dbReference>
<dbReference type="EMBL" id="MU275849">
    <property type="protein sequence ID" value="KAI0051818.1"/>
    <property type="molecule type" value="Genomic_DNA"/>
</dbReference>
<gene>
    <name evidence="1" type="ORF">FA95DRAFT_1484486</name>
</gene>
<name>A0ACB8S7P8_9AGAM</name>
<evidence type="ECO:0000313" key="2">
    <source>
        <dbReference type="Proteomes" id="UP000814033"/>
    </source>
</evidence>
<comment type="caution">
    <text evidence="1">The sequence shown here is derived from an EMBL/GenBank/DDBJ whole genome shotgun (WGS) entry which is preliminary data.</text>
</comment>
<organism evidence="1 2">
    <name type="scientific">Auriscalpium vulgare</name>
    <dbReference type="NCBI Taxonomy" id="40419"/>
    <lineage>
        <taxon>Eukaryota</taxon>
        <taxon>Fungi</taxon>
        <taxon>Dikarya</taxon>
        <taxon>Basidiomycota</taxon>
        <taxon>Agaricomycotina</taxon>
        <taxon>Agaricomycetes</taxon>
        <taxon>Russulales</taxon>
        <taxon>Auriscalpiaceae</taxon>
        <taxon>Auriscalpium</taxon>
    </lineage>
</organism>
<proteinExistence type="predicted"/>